<dbReference type="GO" id="GO:0003677">
    <property type="term" value="F:DNA binding"/>
    <property type="evidence" value="ECO:0007669"/>
    <property type="project" value="UniProtKB-KW"/>
</dbReference>
<evidence type="ECO:0000259" key="5">
    <source>
        <dbReference type="PROSITE" id="PS50090"/>
    </source>
</evidence>
<accession>A0A1R2BAU7</accession>
<protein>
    <submittedName>
        <fullName evidence="8">Uncharacterized protein</fullName>
    </submittedName>
</protein>
<dbReference type="SMART" id="SM00717">
    <property type="entry name" value="SANT"/>
    <property type="match status" value="1"/>
</dbReference>
<comment type="caution">
    <text evidence="8">The sequence shown here is derived from an EMBL/GenBank/DDBJ whole genome shotgun (WGS) entry which is preliminary data.</text>
</comment>
<dbReference type="Proteomes" id="UP000187209">
    <property type="component" value="Unassembled WGS sequence"/>
</dbReference>
<dbReference type="InterPro" id="IPR006447">
    <property type="entry name" value="Myb_dom_plants"/>
</dbReference>
<evidence type="ECO:0000259" key="7">
    <source>
        <dbReference type="PROSITE" id="PS51294"/>
    </source>
</evidence>
<keyword evidence="3" id="KW-0804">Transcription</keyword>
<dbReference type="NCBIfam" id="TIGR01557">
    <property type="entry name" value="myb_SHAQKYF"/>
    <property type="match status" value="1"/>
</dbReference>
<dbReference type="PROSITE" id="PS51294">
    <property type="entry name" value="HTH_MYB"/>
    <property type="match status" value="1"/>
</dbReference>
<dbReference type="InterPro" id="IPR001005">
    <property type="entry name" value="SANT/Myb"/>
</dbReference>
<keyword evidence="2" id="KW-0238">DNA-binding</keyword>
<dbReference type="AlphaFoldDB" id="A0A1R2BAU7"/>
<name>A0A1R2BAU7_9CILI</name>
<feature type="domain" description="Myb-like" evidence="5">
    <location>
        <begin position="6"/>
        <end position="56"/>
    </location>
</feature>
<dbReference type="InterPro" id="IPR017930">
    <property type="entry name" value="Myb_dom"/>
</dbReference>
<feature type="domain" description="HTH myb-type" evidence="7">
    <location>
        <begin position="6"/>
        <end position="60"/>
    </location>
</feature>
<evidence type="ECO:0000256" key="1">
    <source>
        <dbReference type="ARBA" id="ARBA00023015"/>
    </source>
</evidence>
<evidence type="ECO:0000256" key="2">
    <source>
        <dbReference type="ARBA" id="ARBA00023125"/>
    </source>
</evidence>
<evidence type="ECO:0000259" key="6">
    <source>
        <dbReference type="PROSITE" id="PS51293"/>
    </source>
</evidence>
<reference evidence="8 9" key="1">
    <citation type="submission" date="2016-11" db="EMBL/GenBank/DDBJ databases">
        <title>The macronuclear genome of Stentor coeruleus: a giant cell with tiny introns.</title>
        <authorList>
            <person name="Slabodnick M."/>
            <person name="Ruby J.G."/>
            <person name="Reiff S.B."/>
            <person name="Swart E.C."/>
            <person name="Gosai S."/>
            <person name="Prabakaran S."/>
            <person name="Witkowska E."/>
            <person name="Larue G.E."/>
            <person name="Fisher S."/>
            <person name="Freeman R.M."/>
            <person name="Gunawardena J."/>
            <person name="Chu W."/>
            <person name="Stover N.A."/>
            <person name="Gregory B.D."/>
            <person name="Nowacki M."/>
            <person name="Derisi J."/>
            <person name="Roy S.W."/>
            <person name="Marshall W.F."/>
            <person name="Sood P."/>
        </authorList>
    </citation>
    <scope>NUCLEOTIDE SEQUENCE [LARGE SCALE GENOMIC DNA]</scope>
    <source>
        <strain evidence="8">WM001</strain>
    </source>
</reference>
<keyword evidence="9" id="KW-1185">Reference proteome</keyword>
<keyword evidence="4" id="KW-0539">Nucleus</keyword>
<dbReference type="OrthoDB" id="342406at2759"/>
<organism evidence="8 9">
    <name type="scientific">Stentor coeruleus</name>
    <dbReference type="NCBI Taxonomy" id="5963"/>
    <lineage>
        <taxon>Eukaryota</taxon>
        <taxon>Sar</taxon>
        <taxon>Alveolata</taxon>
        <taxon>Ciliophora</taxon>
        <taxon>Postciliodesmatophora</taxon>
        <taxon>Heterotrichea</taxon>
        <taxon>Heterotrichida</taxon>
        <taxon>Stentoridae</taxon>
        <taxon>Stentor</taxon>
    </lineage>
</organism>
<dbReference type="InterPro" id="IPR009057">
    <property type="entry name" value="Homeodomain-like_sf"/>
</dbReference>
<keyword evidence="1" id="KW-0805">Transcription regulation</keyword>
<dbReference type="CDD" id="cd00167">
    <property type="entry name" value="SANT"/>
    <property type="match status" value="1"/>
</dbReference>
<dbReference type="PROSITE" id="PS50090">
    <property type="entry name" value="MYB_LIKE"/>
    <property type="match status" value="1"/>
</dbReference>
<evidence type="ECO:0000256" key="3">
    <source>
        <dbReference type="ARBA" id="ARBA00023163"/>
    </source>
</evidence>
<evidence type="ECO:0000313" key="9">
    <source>
        <dbReference type="Proteomes" id="UP000187209"/>
    </source>
</evidence>
<sequence>MKDLDDIDEKIGRWTKAEHRKFLEGLKIHGRNWKLISDIIKTRSSTQVRSHAQKYFIREENKNSFVHTNNFTEENIRNRVEISKKCVLKSEACTQYGEGMIFPGLI</sequence>
<gene>
    <name evidence="8" type="ORF">SteCoe_27325</name>
</gene>
<evidence type="ECO:0000313" key="8">
    <source>
        <dbReference type="EMBL" id="OMJ73877.1"/>
    </source>
</evidence>
<dbReference type="PROSITE" id="PS51293">
    <property type="entry name" value="SANT"/>
    <property type="match status" value="1"/>
</dbReference>
<dbReference type="InterPro" id="IPR017884">
    <property type="entry name" value="SANT_dom"/>
</dbReference>
<dbReference type="PANTHER" id="PTHR12802">
    <property type="entry name" value="SWI/SNF COMPLEX-RELATED"/>
    <property type="match status" value="1"/>
</dbReference>
<dbReference type="Pfam" id="PF00249">
    <property type="entry name" value="Myb_DNA-binding"/>
    <property type="match status" value="1"/>
</dbReference>
<evidence type="ECO:0000256" key="4">
    <source>
        <dbReference type="ARBA" id="ARBA00023242"/>
    </source>
</evidence>
<feature type="domain" description="SANT" evidence="6">
    <location>
        <begin position="13"/>
        <end position="60"/>
    </location>
</feature>
<dbReference type="SUPFAM" id="SSF46689">
    <property type="entry name" value="Homeodomain-like"/>
    <property type="match status" value="1"/>
</dbReference>
<dbReference type="EMBL" id="MPUH01000789">
    <property type="protein sequence ID" value="OMJ73877.1"/>
    <property type="molecule type" value="Genomic_DNA"/>
</dbReference>
<proteinExistence type="predicted"/>
<dbReference type="Gene3D" id="1.10.10.60">
    <property type="entry name" value="Homeodomain-like"/>
    <property type="match status" value="1"/>
</dbReference>